<gene>
    <name evidence="1" type="ORF">NCG91_11840</name>
</gene>
<sequence length="212" mass="24522">MKRFDLMIDRYQALHFLKAVRAKRDIIVLWMTAIKSFLVNQPTTEAQSEARLSIVIMSMSRLFCELNGGGKIFSISFPFAVRFERGEYTFTSREGVQIDNRVSSQIIALVESGTLQAADFSHFIDPIIEAVDVDPLLWSLFRELMLAEDAYIRYDWDLERIDGHRHPEHHLDLYYSQGSSFKIGLRGELSHDMMVSILNIESDCHYLRPALE</sequence>
<keyword evidence="2" id="KW-1185">Reference proteome</keyword>
<evidence type="ECO:0000313" key="2">
    <source>
        <dbReference type="Proteomes" id="UP001202243"/>
    </source>
</evidence>
<protein>
    <submittedName>
        <fullName evidence="1">Uncharacterized protein</fullName>
    </submittedName>
</protein>
<proteinExistence type="predicted"/>
<dbReference type="Proteomes" id="UP001202243">
    <property type="component" value="Unassembled WGS sequence"/>
</dbReference>
<dbReference type="EMBL" id="JAMQGR010000003">
    <property type="protein sequence ID" value="MCM2566288.1"/>
    <property type="molecule type" value="Genomic_DNA"/>
</dbReference>
<accession>A0ABT0WQP6</accession>
<reference evidence="1 2" key="1">
    <citation type="submission" date="2022-06" db="EMBL/GenBank/DDBJ databases">
        <title>Janthinobacterium kumbetensis sp. nov., isolated from spring water in Turkey.</title>
        <authorList>
            <person name="Inan Bektas K."/>
            <person name="Belduz A.A."/>
            <person name="Canakci S."/>
            <person name="Nalcaoglu A."/>
            <person name="Ceylan E."/>
            <person name="Kati H."/>
        </authorList>
    </citation>
    <scope>NUCLEOTIDE SEQUENCE [LARGE SCALE GENOMIC DNA]</scope>
    <source>
        <strain evidence="1 2">GK</strain>
    </source>
</reference>
<name>A0ABT0WQP6_9BURK</name>
<evidence type="ECO:0000313" key="1">
    <source>
        <dbReference type="EMBL" id="MCM2566288.1"/>
    </source>
</evidence>
<dbReference type="RefSeq" id="WP_251349835.1">
    <property type="nucleotide sequence ID" value="NZ_JAMQGR010000003.1"/>
</dbReference>
<comment type="caution">
    <text evidence="1">The sequence shown here is derived from an EMBL/GenBank/DDBJ whole genome shotgun (WGS) entry which is preliminary data.</text>
</comment>
<organism evidence="1 2">
    <name type="scientific">Janthinobacterium kumbetense</name>
    <dbReference type="NCBI Taxonomy" id="2950280"/>
    <lineage>
        <taxon>Bacteria</taxon>
        <taxon>Pseudomonadati</taxon>
        <taxon>Pseudomonadota</taxon>
        <taxon>Betaproteobacteria</taxon>
        <taxon>Burkholderiales</taxon>
        <taxon>Oxalobacteraceae</taxon>
        <taxon>Janthinobacterium</taxon>
    </lineage>
</organism>